<proteinExistence type="predicted"/>
<evidence type="ECO:0000256" key="6">
    <source>
        <dbReference type="SAM" id="MobiDB-lite"/>
    </source>
</evidence>
<dbReference type="InterPro" id="IPR001478">
    <property type="entry name" value="PDZ"/>
</dbReference>
<keyword evidence="9" id="KW-1185">Reference proteome</keyword>
<dbReference type="InterPro" id="IPR011782">
    <property type="entry name" value="Pept_S1C_Do"/>
</dbReference>
<accession>A0ABT4QNQ6</accession>
<keyword evidence="4 8" id="KW-0378">Hydrolase</keyword>
<dbReference type="EC" id="3.4.21.107" evidence="8"/>
<sequence>MNIAPNSYSPTRKRLMAAVASIAVAGAIGVGVLTTGTGPVLADAVRVEAPQVPGFADVVDRVSPAVVSVKVKAKISPVADDGSDQSDDPNGMNNLPDNPQLRRFFKEFRGFGDQGDQGGQNEDGHRRFGRRDHNNDQPRPVAQGSGFFISDDGYLVTNNHVVEEGSAFTVVMNDGKELDAKLIGTDPRTDLAVLKVDGVGKFTYVDFADDSKVRVGDWVVAVGNPFGLGGTVTAGIVSARGRDIGAGPYDDFLQIDASVNRGNSGGPTFNLNGQVVGINTAIFSPSGGSVGIAFDIPASTAKQVVQDLMKSGSVQRGWLGVEIQPVTADIADSLGLKSDKGALVSSAQDNGPGKKAGISAGDVITQVDGKDVASPKELARLIGAYSPGKPVDVTIWRDGKSQTVKVDLGTLPTSDKQASADQPQQPAAPAKPDTLADLGLTVTKSENGKGLVVTDVDPDSDAADRGIQPGDIITAVNSTEVNGTEDVAKAMTEAVKSGRKAVLMQITRDDNNRFVALPVAKG</sequence>
<comment type="caution">
    <text evidence="8">The sequence shown here is derived from an EMBL/GenBank/DDBJ whole genome shotgun (WGS) entry which is preliminary data.</text>
</comment>
<dbReference type="CDD" id="cd23084">
    <property type="entry name" value="cpPDZ2_DegP-like"/>
    <property type="match status" value="1"/>
</dbReference>
<evidence type="ECO:0000256" key="1">
    <source>
        <dbReference type="ARBA" id="ARBA00022670"/>
    </source>
</evidence>
<dbReference type="NCBIfam" id="TIGR02037">
    <property type="entry name" value="degP_htrA_DO"/>
    <property type="match status" value="1"/>
</dbReference>
<evidence type="ECO:0000313" key="8">
    <source>
        <dbReference type="EMBL" id="MCZ8543188.1"/>
    </source>
</evidence>
<dbReference type="InterPro" id="IPR001940">
    <property type="entry name" value="Peptidase_S1C"/>
</dbReference>
<keyword evidence="5" id="KW-0720">Serine protease</keyword>
<dbReference type="SUPFAM" id="SSF50156">
    <property type="entry name" value="PDZ domain-like"/>
    <property type="match status" value="2"/>
</dbReference>
<feature type="domain" description="PDZ" evidence="7">
    <location>
        <begin position="438"/>
        <end position="510"/>
    </location>
</feature>
<gene>
    <name evidence="8" type="ORF">OOJ09_03280</name>
</gene>
<dbReference type="PROSITE" id="PS50106">
    <property type="entry name" value="PDZ"/>
    <property type="match status" value="2"/>
</dbReference>
<reference evidence="8" key="1">
    <citation type="submission" date="2022-11" db="EMBL/GenBank/DDBJ databases">
        <authorList>
            <person name="Coimbra C."/>
        </authorList>
    </citation>
    <scope>NUCLEOTIDE SEQUENCE</scope>
    <source>
        <strain evidence="8">Jales19</strain>
    </source>
</reference>
<evidence type="ECO:0000256" key="2">
    <source>
        <dbReference type="ARBA" id="ARBA00022729"/>
    </source>
</evidence>
<dbReference type="Gene3D" id="2.30.42.10">
    <property type="match status" value="2"/>
</dbReference>
<evidence type="ECO:0000313" key="9">
    <source>
        <dbReference type="Proteomes" id="UP001152178"/>
    </source>
</evidence>
<dbReference type="EMBL" id="JAPFQA010000001">
    <property type="protein sequence ID" value="MCZ8543188.1"/>
    <property type="molecule type" value="Genomic_DNA"/>
</dbReference>
<feature type="compositionally biased region" description="Low complexity" evidence="6">
    <location>
        <begin position="414"/>
        <end position="433"/>
    </location>
</feature>
<dbReference type="PRINTS" id="PR00834">
    <property type="entry name" value="PROTEASES2C"/>
</dbReference>
<keyword evidence="2" id="KW-0732">Signal</keyword>
<dbReference type="InterPro" id="IPR036034">
    <property type="entry name" value="PDZ_sf"/>
</dbReference>
<dbReference type="SUPFAM" id="SSF50494">
    <property type="entry name" value="Trypsin-like serine proteases"/>
    <property type="match status" value="1"/>
</dbReference>
<dbReference type="Proteomes" id="UP001152178">
    <property type="component" value="Unassembled WGS sequence"/>
</dbReference>
<feature type="compositionally biased region" description="Basic and acidic residues" evidence="6">
    <location>
        <begin position="122"/>
        <end position="136"/>
    </location>
</feature>
<evidence type="ECO:0000256" key="4">
    <source>
        <dbReference type="ARBA" id="ARBA00022801"/>
    </source>
</evidence>
<dbReference type="RefSeq" id="WP_269903801.1">
    <property type="nucleotide sequence ID" value="NZ_JAPFQA010000001.1"/>
</dbReference>
<evidence type="ECO:0000256" key="3">
    <source>
        <dbReference type="ARBA" id="ARBA00022737"/>
    </source>
</evidence>
<protein>
    <submittedName>
        <fullName evidence="8">Do family serine endopeptidase</fullName>
        <ecNumber evidence="8">3.4.21.107</ecNumber>
    </submittedName>
</protein>
<dbReference type="PANTHER" id="PTHR43343">
    <property type="entry name" value="PEPTIDASE S12"/>
    <property type="match status" value="1"/>
</dbReference>
<keyword evidence="3" id="KW-0677">Repeat</keyword>
<feature type="domain" description="PDZ" evidence="7">
    <location>
        <begin position="320"/>
        <end position="372"/>
    </location>
</feature>
<dbReference type="Pfam" id="PF13365">
    <property type="entry name" value="Trypsin_2"/>
    <property type="match status" value="1"/>
</dbReference>
<dbReference type="InterPro" id="IPR009003">
    <property type="entry name" value="Peptidase_S1_PA"/>
</dbReference>
<feature type="region of interest" description="Disordered" evidence="6">
    <location>
        <begin position="76"/>
        <end position="99"/>
    </location>
</feature>
<feature type="region of interest" description="Disordered" evidence="6">
    <location>
        <begin position="111"/>
        <end position="143"/>
    </location>
</feature>
<dbReference type="InterPro" id="IPR051201">
    <property type="entry name" value="Chloro_Bact_Ser_Proteases"/>
</dbReference>
<dbReference type="CDD" id="cd10839">
    <property type="entry name" value="cpPDZ1_DegP-like"/>
    <property type="match status" value="1"/>
</dbReference>
<keyword evidence="1" id="KW-0645">Protease</keyword>
<evidence type="ECO:0000256" key="5">
    <source>
        <dbReference type="ARBA" id="ARBA00022825"/>
    </source>
</evidence>
<dbReference type="Pfam" id="PF13180">
    <property type="entry name" value="PDZ_2"/>
    <property type="match status" value="2"/>
</dbReference>
<dbReference type="PANTHER" id="PTHR43343:SF3">
    <property type="entry name" value="PROTEASE DO-LIKE 8, CHLOROPLASTIC"/>
    <property type="match status" value="1"/>
</dbReference>
<organism evidence="8 9">
    <name type="scientific">Mesorhizobium qingshengii</name>
    <dbReference type="NCBI Taxonomy" id="1165689"/>
    <lineage>
        <taxon>Bacteria</taxon>
        <taxon>Pseudomonadati</taxon>
        <taxon>Pseudomonadota</taxon>
        <taxon>Alphaproteobacteria</taxon>
        <taxon>Hyphomicrobiales</taxon>
        <taxon>Phyllobacteriaceae</taxon>
        <taxon>Mesorhizobium</taxon>
    </lineage>
</organism>
<evidence type="ECO:0000259" key="7">
    <source>
        <dbReference type="PROSITE" id="PS50106"/>
    </source>
</evidence>
<feature type="region of interest" description="Disordered" evidence="6">
    <location>
        <begin position="412"/>
        <end position="433"/>
    </location>
</feature>
<dbReference type="SMART" id="SM00228">
    <property type="entry name" value="PDZ"/>
    <property type="match status" value="2"/>
</dbReference>
<dbReference type="GO" id="GO:0016787">
    <property type="term" value="F:hydrolase activity"/>
    <property type="evidence" value="ECO:0007669"/>
    <property type="project" value="UniProtKB-KW"/>
</dbReference>
<name>A0ABT4QNQ6_9HYPH</name>
<dbReference type="Gene3D" id="2.40.10.120">
    <property type="match status" value="1"/>
</dbReference>